<feature type="non-terminal residue" evidence="4">
    <location>
        <position position="1"/>
    </location>
</feature>
<gene>
    <name evidence="4" type="ORF">S12H4_38675</name>
</gene>
<protein>
    <recommendedName>
        <fullName evidence="3">NADPH-dependent FMN reductase-like domain-containing protein</fullName>
    </recommendedName>
</protein>
<dbReference type="InterPro" id="IPR005025">
    <property type="entry name" value="FMN_Rdtase-like_dom"/>
</dbReference>
<comment type="caution">
    <text evidence="4">The sequence shown here is derived from an EMBL/GenBank/DDBJ whole genome shotgun (WGS) entry which is preliminary data.</text>
</comment>
<proteinExistence type="predicted"/>
<dbReference type="InterPro" id="IPR029039">
    <property type="entry name" value="Flavoprotein-like_sf"/>
</dbReference>
<dbReference type="SUPFAM" id="SSF52218">
    <property type="entry name" value="Flavoproteins"/>
    <property type="match status" value="1"/>
</dbReference>
<sequence length="147" mass="15694">SCNICKQDLICGIDDDFGELIPVLADKDVAGIIIGTPVYFGSMTAQCKAFVDRCVVFRRNGWLLRDKVGGVLAVGGVRHGGQELTLQDVRAAMLCHDMICVGDGRPSGHFGATLYSGDKGGVEADEDGLETARNLGRRIAEVALRLN</sequence>
<dbReference type="Gene3D" id="3.40.50.360">
    <property type="match status" value="1"/>
</dbReference>
<name>X1SM25_9ZZZZ</name>
<organism evidence="4">
    <name type="scientific">marine sediment metagenome</name>
    <dbReference type="NCBI Taxonomy" id="412755"/>
    <lineage>
        <taxon>unclassified sequences</taxon>
        <taxon>metagenomes</taxon>
        <taxon>ecological metagenomes</taxon>
    </lineage>
</organism>
<dbReference type="AlphaFoldDB" id="X1SM25"/>
<evidence type="ECO:0000259" key="3">
    <source>
        <dbReference type="Pfam" id="PF03358"/>
    </source>
</evidence>
<dbReference type="Pfam" id="PF03358">
    <property type="entry name" value="FMN_red"/>
    <property type="match status" value="1"/>
</dbReference>
<accession>X1SM25</accession>
<evidence type="ECO:0000313" key="4">
    <source>
        <dbReference type="EMBL" id="GAI94112.1"/>
    </source>
</evidence>
<keyword evidence="1" id="KW-0285">Flavoprotein</keyword>
<feature type="domain" description="NADPH-dependent FMN reductase-like" evidence="3">
    <location>
        <begin position="5"/>
        <end position="104"/>
    </location>
</feature>
<dbReference type="PANTHER" id="PTHR43278:SF1">
    <property type="entry name" value="IRON-SULFUR FLAVOPROTEIN MJ1083"/>
    <property type="match status" value="1"/>
</dbReference>
<evidence type="ECO:0000256" key="2">
    <source>
        <dbReference type="ARBA" id="ARBA00022643"/>
    </source>
</evidence>
<reference evidence="4" key="1">
    <citation type="journal article" date="2014" name="Front. Microbiol.">
        <title>High frequency of phylogenetically diverse reductive dehalogenase-homologous genes in deep subseafloor sedimentary metagenomes.</title>
        <authorList>
            <person name="Kawai M."/>
            <person name="Futagami T."/>
            <person name="Toyoda A."/>
            <person name="Takaki Y."/>
            <person name="Nishi S."/>
            <person name="Hori S."/>
            <person name="Arai W."/>
            <person name="Tsubouchi T."/>
            <person name="Morono Y."/>
            <person name="Uchiyama I."/>
            <person name="Ito T."/>
            <person name="Fujiyama A."/>
            <person name="Inagaki F."/>
            <person name="Takami H."/>
        </authorList>
    </citation>
    <scope>NUCLEOTIDE SEQUENCE</scope>
    <source>
        <strain evidence="4">Expedition CK06-06</strain>
    </source>
</reference>
<dbReference type="PANTHER" id="PTHR43278">
    <property type="entry name" value="NAD(P)H-DEPENDENT FMN-CONTAINING OXIDOREDUCTASE YWQN-RELATED"/>
    <property type="match status" value="1"/>
</dbReference>
<dbReference type="EMBL" id="BARW01023303">
    <property type="protein sequence ID" value="GAI94112.1"/>
    <property type="molecule type" value="Genomic_DNA"/>
</dbReference>
<keyword evidence="2" id="KW-0288">FMN</keyword>
<evidence type="ECO:0000256" key="1">
    <source>
        <dbReference type="ARBA" id="ARBA00022630"/>
    </source>
</evidence>
<dbReference type="InterPro" id="IPR051796">
    <property type="entry name" value="ISF_SsuE-like"/>
</dbReference>
<dbReference type="GO" id="GO:0016491">
    <property type="term" value="F:oxidoreductase activity"/>
    <property type="evidence" value="ECO:0007669"/>
    <property type="project" value="InterPro"/>
</dbReference>